<keyword evidence="4" id="KW-0732">Signal</keyword>
<reference evidence="6" key="1">
    <citation type="submission" date="2016-04" db="EMBL/GenBank/DDBJ databases">
        <authorList>
            <person name="Calderon-Fernandez G.M.Sr."/>
        </authorList>
    </citation>
    <scope>NUCLEOTIDE SEQUENCE</scope>
    <source>
        <strain evidence="6">Int1</strain>
        <tissue evidence="6">Integument</tissue>
    </source>
</reference>
<keyword evidence="3" id="KW-1015">Disulfide bond</keyword>
<evidence type="ECO:0000259" key="5">
    <source>
        <dbReference type="PROSITE" id="PS51378"/>
    </source>
</evidence>
<comment type="subcellular location">
    <subcellularLocation>
        <location evidence="1">Secreted</location>
    </subcellularLocation>
</comment>
<evidence type="ECO:0000256" key="2">
    <source>
        <dbReference type="ARBA" id="ARBA00022525"/>
    </source>
</evidence>
<evidence type="ECO:0000256" key="1">
    <source>
        <dbReference type="ARBA" id="ARBA00004613"/>
    </source>
</evidence>
<dbReference type="SUPFAM" id="SSF57095">
    <property type="entry name" value="Scorpion toxin-like"/>
    <property type="match status" value="1"/>
</dbReference>
<dbReference type="Pfam" id="PF01097">
    <property type="entry name" value="Defensin_2"/>
    <property type="match status" value="1"/>
</dbReference>
<feature type="chain" id="PRO_5007824335" evidence="4">
    <location>
        <begin position="34"/>
        <end position="107"/>
    </location>
</feature>
<dbReference type="GO" id="GO:0005615">
    <property type="term" value="C:extracellular space"/>
    <property type="evidence" value="ECO:0007669"/>
    <property type="project" value="TreeGrafter"/>
</dbReference>
<keyword evidence="2" id="KW-0964">Secreted</keyword>
<dbReference type="PANTHER" id="PTHR13645:SF0">
    <property type="entry name" value="DEFENSIN"/>
    <property type="match status" value="1"/>
</dbReference>
<dbReference type="PROSITE" id="PS51378">
    <property type="entry name" value="INVERT_DEFENSINS"/>
    <property type="match status" value="1"/>
</dbReference>
<protein>
    <submittedName>
        <fullName evidence="6">Defensin 4</fullName>
    </submittedName>
</protein>
<dbReference type="PANTHER" id="PTHR13645">
    <property type="entry name" value="DEFENSIN"/>
    <property type="match status" value="1"/>
</dbReference>
<dbReference type="CDD" id="cd21806">
    <property type="entry name" value="DEFL_defensin-like"/>
    <property type="match status" value="1"/>
</dbReference>
<dbReference type="EMBL" id="GEMB01001049">
    <property type="protein sequence ID" value="JAS02098.1"/>
    <property type="molecule type" value="Transcribed_RNA"/>
</dbReference>
<dbReference type="GO" id="GO:0006959">
    <property type="term" value="P:humoral immune response"/>
    <property type="evidence" value="ECO:0007669"/>
    <property type="project" value="TreeGrafter"/>
</dbReference>
<dbReference type="AlphaFoldDB" id="A0A161MNM5"/>
<dbReference type="InterPro" id="IPR001542">
    <property type="entry name" value="Defensin_invertebrate/fungal"/>
</dbReference>
<evidence type="ECO:0000313" key="6">
    <source>
        <dbReference type="EMBL" id="JAS02098.1"/>
    </source>
</evidence>
<evidence type="ECO:0000256" key="3">
    <source>
        <dbReference type="ARBA" id="ARBA00023157"/>
    </source>
</evidence>
<feature type="signal peptide" evidence="4">
    <location>
        <begin position="1"/>
        <end position="33"/>
    </location>
</feature>
<feature type="domain" description="Invertebrate defensins family profile" evidence="5">
    <location>
        <begin position="64"/>
        <end position="107"/>
    </location>
</feature>
<accession>A0A161MNM5</accession>
<organism evidence="6">
    <name type="scientific">Triatoma infestans</name>
    <name type="common">Assassin bug</name>
    <dbReference type="NCBI Taxonomy" id="30076"/>
    <lineage>
        <taxon>Eukaryota</taxon>
        <taxon>Metazoa</taxon>
        <taxon>Ecdysozoa</taxon>
        <taxon>Arthropoda</taxon>
        <taxon>Hexapoda</taxon>
        <taxon>Insecta</taxon>
        <taxon>Pterygota</taxon>
        <taxon>Neoptera</taxon>
        <taxon>Paraneoptera</taxon>
        <taxon>Hemiptera</taxon>
        <taxon>Heteroptera</taxon>
        <taxon>Panheteroptera</taxon>
        <taxon>Cimicomorpha</taxon>
        <taxon>Reduviidae</taxon>
        <taxon>Triatominae</taxon>
        <taxon>Triatoma</taxon>
    </lineage>
</organism>
<sequence length="107" mass="11923">NISKKYFSQPPLNIMKCALSLVTLLLVAALAYSHPAEWTQQQLDEALWEPAGEVTEEHVARLKRATCDLFSFQSQWVTPNHAACAAHCLLRGNRGGECKGTICHCRK</sequence>
<reference evidence="6" key="2">
    <citation type="journal article" date="2017" name="J. Med. Entomol.">
        <title>Transcriptome Analysis of the Triatoma infestans (Hemiptera: Reduviidae) Integument.</title>
        <authorList>
            <person name="Calderon-Fernandez G.M."/>
            <person name="Moriconi D.E."/>
            <person name="Dulbecco A.B."/>
            <person name="Juarez M.P."/>
        </authorList>
    </citation>
    <scope>NUCLEOTIDE SEQUENCE</scope>
    <source>
        <strain evidence="6">Int1</strain>
        <tissue evidence="6">Integument</tissue>
    </source>
</reference>
<evidence type="ECO:0000256" key="4">
    <source>
        <dbReference type="SAM" id="SignalP"/>
    </source>
</evidence>
<dbReference type="Gene3D" id="3.30.30.10">
    <property type="entry name" value="Knottin, scorpion toxin-like"/>
    <property type="match status" value="1"/>
</dbReference>
<name>A0A161MNM5_TRIIF</name>
<dbReference type="GO" id="GO:0042742">
    <property type="term" value="P:defense response to bacterium"/>
    <property type="evidence" value="ECO:0007669"/>
    <property type="project" value="TreeGrafter"/>
</dbReference>
<dbReference type="InterPro" id="IPR036574">
    <property type="entry name" value="Scorpion_toxin-like_sf"/>
</dbReference>
<feature type="non-terminal residue" evidence="6">
    <location>
        <position position="1"/>
    </location>
</feature>
<proteinExistence type="predicted"/>